<evidence type="ECO:0000313" key="5">
    <source>
        <dbReference type="Proteomes" id="UP000822688"/>
    </source>
</evidence>
<dbReference type="AlphaFoldDB" id="A0A8T0I412"/>
<dbReference type="Proteomes" id="UP000822688">
    <property type="component" value="Chromosome 4"/>
</dbReference>
<evidence type="ECO:0000256" key="1">
    <source>
        <dbReference type="ARBA" id="ARBA00010884"/>
    </source>
</evidence>
<dbReference type="PANTHER" id="PTHR10794">
    <property type="entry name" value="ABHYDROLASE DOMAIN-CONTAINING PROTEIN"/>
    <property type="match status" value="1"/>
</dbReference>
<dbReference type="GO" id="GO:0034338">
    <property type="term" value="F:short-chain carboxylesterase activity"/>
    <property type="evidence" value="ECO:0007669"/>
    <property type="project" value="TreeGrafter"/>
</dbReference>
<protein>
    <recommendedName>
        <fullName evidence="3">AB hydrolase-1 domain-containing protein</fullName>
    </recommendedName>
</protein>
<gene>
    <name evidence="4" type="ORF">KC19_4G008500</name>
</gene>
<dbReference type="SUPFAM" id="SSF53474">
    <property type="entry name" value="alpha/beta-Hydrolases"/>
    <property type="match status" value="1"/>
</dbReference>
<evidence type="ECO:0000313" key="4">
    <source>
        <dbReference type="EMBL" id="KAG0578244.1"/>
    </source>
</evidence>
<dbReference type="InterPro" id="IPR050960">
    <property type="entry name" value="AB_hydrolase_4_sf"/>
</dbReference>
<evidence type="ECO:0000259" key="3">
    <source>
        <dbReference type="Pfam" id="PF00561"/>
    </source>
</evidence>
<dbReference type="GO" id="GO:0047372">
    <property type="term" value="F:monoacylglycerol lipase activity"/>
    <property type="evidence" value="ECO:0007669"/>
    <property type="project" value="TreeGrafter"/>
</dbReference>
<dbReference type="InterPro" id="IPR000073">
    <property type="entry name" value="AB_hydrolase_1"/>
</dbReference>
<dbReference type="InterPro" id="IPR029058">
    <property type="entry name" value="AB_hydrolase_fold"/>
</dbReference>
<keyword evidence="2" id="KW-0812">Transmembrane</keyword>
<dbReference type="Pfam" id="PF00561">
    <property type="entry name" value="Abhydrolase_1"/>
    <property type="match status" value="1"/>
</dbReference>
<dbReference type="Gene3D" id="3.40.50.1820">
    <property type="entry name" value="alpha/beta hydrolase"/>
    <property type="match status" value="1"/>
</dbReference>
<feature type="domain" description="AB hydrolase-1" evidence="3">
    <location>
        <begin position="169"/>
        <end position="410"/>
    </location>
</feature>
<dbReference type="PANTHER" id="PTHR10794:SF63">
    <property type="entry name" value="ALPHA_BETA HYDROLASE 1, ISOFORM A"/>
    <property type="match status" value="1"/>
</dbReference>
<reference evidence="4" key="1">
    <citation type="submission" date="2020-06" db="EMBL/GenBank/DDBJ databases">
        <title>WGS assembly of Ceratodon purpureus strain R40.</title>
        <authorList>
            <person name="Carey S.B."/>
            <person name="Jenkins J."/>
            <person name="Shu S."/>
            <person name="Lovell J.T."/>
            <person name="Sreedasyam A."/>
            <person name="Maumus F."/>
            <person name="Tiley G.P."/>
            <person name="Fernandez-Pozo N."/>
            <person name="Barry K."/>
            <person name="Chen C."/>
            <person name="Wang M."/>
            <person name="Lipzen A."/>
            <person name="Daum C."/>
            <person name="Saski C.A."/>
            <person name="Payton A.C."/>
            <person name="Mcbreen J.C."/>
            <person name="Conrad R.E."/>
            <person name="Kollar L.M."/>
            <person name="Olsson S."/>
            <person name="Huttunen S."/>
            <person name="Landis J.B."/>
            <person name="Wickett N.J."/>
            <person name="Johnson M.G."/>
            <person name="Rensing S.A."/>
            <person name="Grimwood J."/>
            <person name="Schmutz J."/>
            <person name="Mcdaniel S.F."/>
        </authorList>
    </citation>
    <scope>NUCLEOTIDE SEQUENCE</scope>
    <source>
        <strain evidence="4">R40</strain>
    </source>
</reference>
<keyword evidence="5" id="KW-1185">Reference proteome</keyword>
<accession>A0A8T0I412</accession>
<sequence>MADGSKWKPSAMDTWEWNVVEWTSLGLVSVVEAALLVPVWEYLVLALFLTSVWLYRVLDFHFVENLLHGFRGEVPRLHHSLTSRLTTEVLTKCTILKQRYFATPWLSSPHLQTSFLHFNGNPPPVKYHRQLFITPDKGTLALDWVKQPLCNDSNNIDDDDENPEHIETPIVVIIPGLTSDSKDSYLKHIAYMAGMKGWRTLVCNHRGLGGVSITSDQFYNAGWTEDLRRIINHVHEKYPKAPIFLIGTSIGANIVVKYLGEEGDSTPVGAAAAVCSPWDLLIGDRFISRNGVQKLYNKVLTLGLVQYASVHQTVLDRIAKWSSISKSKTIRDFDHHCTRHVGQYETVDTYYRRCSSADFLTRVAVPLLCFSALDDPVCTKEAIPWDEILANPNVAMVTTKHGGHLAFFEGFTAQTLWWTRALIEFMSIIIPTDLMHTPQKVSVDINNSKSDVDKGPYIHVSSSGLVAAEDLEFSNSEITGEENGNEDDIVYKGESYLDKTLQDDDVTALRELDGDDGCAEQAAVTLTFKDSSELSSLQSALLQLLQQLQDLPSASQQYNRHNRDRVLNQDNAEANSKNSTVRALRDCTLRAIEVPVSSAVTAPLKNCREVATKLALSGRSDQRLNLKGSQFGSGSSRTFSPRVITEKVKTDAGGDQPRKEANASSRRTFWFLTYVALVTSCPWIGSLLFFWWRRKAIGTRFRLTM</sequence>
<proteinExistence type="inferred from homology"/>
<comment type="caution">
    <text evidence="4">The sequence shown here is derived from an EMBL/GenBank/DDBJ whole genome shotgun (WGS) entry which is preliminary data.</text>
</comment>
<evidence type="ECO:0000256" key="2">
    <source>
        <dbReference type="SAM" id="Phobius"/>
    </source>
</evidence>
<dbReference type="FunFam" id="3.40.50.1820:FF:000071">
    <property type="entry name" value="Embryogenesis-associated protein EMB8"/>
    <property type="match status" value="1"/>
</dbReference>
<feature type="transmembrane region" description="Helical" evidence="2">
    <location>
        <begin position="669"/>
        <end position="692"/>
    </location>
</feature>
<name>A0A8T0I412_CERPU</name>
<dbReference type="EMBL" id="CM026424">
    <property type="protein sequence ID" value="KAG0578244.1"/>
    <property type="molecule type" value="Genomic_DNA"/>
</dbReference>
<organism evidence="4 5">
    <name type="scientific">Ceratodon purpureus</name>
    <name type="common">Fire moss</name>
    <name type="synonym">Dicranum purpureum</name>
    <dbReference type="NCBI Taxonomy" id="3225"/>
    <lineage>
        <taxon>Eukaryota</taxon>
        <taxon>Viridiplantae</taxon>
        <taxon>Streptophyta</taxon>
        <taxon>Embryophyta</taxon>
        <taxon>Bryophyta</taxon>
        <taxon>Bryophytina</taxon>
        <taxon>Bryopsida</taxon>
        <taxon>Dicranidae</taxon>
        <taxon>Pseudoditrichales</taxon>
        <taxon>Ditrichaceae</taxon>
        <taxon>Ceratodon</taxon>
    </lineage>
</organism>
<keyword evidence="2" id="KW-1133">Transmembrane helix</keyword>
<comment type="similarity">
    <text evidence="1">Belongs to the AB hydrolase superfamily. AB hydrolase 4 family.</text>
</comment>
<keyword evidence="2" id="KW-0472">Membrane</keyword>